<feature type="chain" id="PRO_5040419424" description="Accumulation-associated protein" evidence="2">
    <location>
        <begin position="19"/>
        <end position="289"/>
    </location>
</feature>
<keyword evidence="2" id="KW-0732">Signal</keyword>
<evidence type="ECO:0000256" key="1">
    <source>
        <dbReference type="SAM" id="MobiDB-lite"/>
    </source>
</evidence>
<accession>A0A9P9WHP2</accession>
<evidence type="ECO:0008006" key="5">
    <source>
        <dbReference type="Google" id="ProtNLM"/>
    </source>
</evidence>
<evidence type="ECO:0000313" key="3">
    <source>
        <dbReference type="EMBL" id="KAI1864604.1"/>
    </source>
</evidence>
<sequence>MRFSLFPIIALEVLPAFSLPAGTVVTSVVQRREPFPSFRSKVPRGKQSARVGDAAAATNQTALAATDVLAVSEEFKEGVVRVVGVFGSPNPVQGGNLFTKMKLPANAAGAFEVEYNGTAANSITIAPKMATVPPPAGLMYIDPLTFTVTTATPPVGDDKHQIDYIFAEGSSNAVDVTKSVVGKLDAATNQFVTENLGELEFEAEENEIALKLADMNGEWAVFVPTTAVKAGEGEAAGGEAAAGEKAAGEAAAGEKAAGEKAAGEKAAGEKAAAEKADESEAEDESDSED</sequence>
<comment type="caution">
    <text evidence="3">The sequence shown here is derived from an EMBL/GenBank/DDBJ whole genome shotgun (WGS) entry which is preliminary data.</text>
</comment>
<proteinExistence type="predicted"/>
<keyword evidence="4" id="KW-1185">Reference proteome</keyword>
<name>A0A9P9WHP2_9PEZI</name>
<organism evidence="3 4">
    <name type="scientific">Neoarthrinium moseri</name>
    <dbReference type="NCBI Taxonomy" id="1658444"/>
    <lineage>
        <taxon>Eukaryota</taxon>
        <taxon>Fungi</taxon>
        <taxon>Dikarya</taxon>
        <taxon>Ascomycota</taxon>
        <taxon>Pezizomycotina</taxon>
        <taxon>Sordariomycetes</taxon>
        <taxon>Xylariomycetidae</taxon>
        <taxon>Amphisphaeriales</taxon>
        <taxon>Apiosporaceae</taxon>
        <taxon>Neoarthrinium</taxon>
    </lineage>
</organism>
<dbReference type="AlphaFoldDB" id="A0A9P9WHP2"/>
<gene>
    <name evidence="3" type="ORF">JX265_008328</name>
</gene>
<dbReference type="Proteomes" id="UP000829685">
    <property type="component" value="Unassembled WGS sequence"/>
</dbReference>
<feature type="compositionally biased region" description="Acidic residues" evidence="1">
    <location>
        <begin position="279"/>
        <end position="289"/>
    </location>
</feature>
<protein>
    <recommendedName>
        <fullName evidence="5">Accumulation-associated protein</fullName>
    </recommendedName>
</protein>
<feature type="region of interest" description="Disordered" evidence="1">
    <location>
        <begin position="234"/>
        <end position="289"/>
    </location>
</feature>
<reference evidence="3" key="1">
    <citation type="submission" date="2021-03" db="EMBL/GenBank/DDBJ databases">
        <title>Revisited historic fungal species revealed as producer of novel bioactive compounds through whole genome sequencing and comparative genomics.</title>
        <authorList>
            <person name="Vignolle G.A."/>
            <person name="Hochenegger N."/>
            <person name="Mach R.L."/>
            <person name="Mach-Aigner A.R."/>
            <person name="Javad Rahimi M."/>
            <person name="Salim K.A."/>
            <person name="Chan C.M."/>
            <person name="Lim L.B.L."/>
            <person name="Cai F."/>
            <person name="Druzhinina I.S."/>
            <person name="U'Ren J.M."/>
            <person name="Derntl C."/>
        </authorList>
    </citation>
    <scope>NUCLEOTIDE SEQUENCE</scope>
    <source>
        <strain evidence="3">TUCIM 5799</strain>
    </source>
</reference>
<feature type="compositionally biased region" description="Basic and acidic residues" evidence="1">
    <location>
        <begin position="256"/>
        <end position="278"/>
    </location>
</feature>
<feature type="signal peptide" evidence="2">
    <location>
        <begin position="1"/>
        <end position="18"/>
    </location>
</feature>
<evidence type="ECO:0000313" key="4">
    <source>
        <dbReference type="Proteomes" id="UP000829685"/>
    </source>
</evidence>
<dbReference type="EMBL" id="JAFIMR010000023">
    <property type="protein sequence ID" value="KAI1864604.1"/>
    <property type="molecule type" value="Genomic_DNA"/>
</dbReference>
<evidence type="ECO:0000256" key="2">
    <source>
        <dbReference type="SAM" id="SignalP"/>
    </source>
</evidence>
<feature type="compositionally biased region" description="Low complexity" evidence="1">
    <location>
        <begin position="237"/>
        <end position="255"/>
    </location>
</feature>